<comment type="caution">
    <text evidence="1">The sequence shown here is derived from an EMBL/GenBank/DDBJ whole genome shotgun (WGS) entry which is preliminary data.</text>
</comment>
<organism evidence="1 2">
    <name type="scientific">Dictyostelium discoideum</name>
    <name type="common">Social amoeba</name>
    <dbReference type="NCBI Taxonomy" id="44689"/>
    <lineage>
        <taxon>Eukaryota</taxon>
        <taxon>Amoebozoa</taxon>
        <taxon>Evosea</taxon>
        <taxon>Eumycetozoa</taxon>
        <taxon>Dictyostelia</taxon>
        <taxon>Dictyosteliales</taxon>
        <taxon>Dictyosteliaceae</taxon>
        <taxon>Dictyostelium</taxon>
    </lineage>
</organism>
<dbReference type="GeneID" id="8625976"/>
<evidence type="ECO:0000313" key="1">
    <source>
        <dbReference type="EMBL" id="EAL63846.1"/>
    </source>
</evidence>
<gene>
    <name evidence="1" type="ORF">DDB_G0287143</name>
</gene>
<dbReference type="EMBL" id="AAFI02000098">
    <property type="protein sequence ID" value="EAL63846.1"/>
    <property type="molecule type" value="Genomic_DNA"/>
</dbReference>
<dbReference type="AlphaFoldDB" id="Q54KS6"/>
<reference evidence="1 2" key="1">
    <citation type="journal article" date="2005" name="Nature">
        <title>The genome of the social amoeba Dictyostelium discoideum.</title>
        <authorList>
            <consortium name="The Dictyostelium discoideum Sequencing Consortium"/>
            <person name="Eichinger L."/>
            <person name="Pachebat J.A."/>
            <person name="Glockner G."/>
            <person name="Rajandream M.A."/>
            <person name="Sucgang R."/>
            <person name="Berriman M."/>
            <person name="Song J."/>
            <person name="Olsen R."/>
            <person name="Szafranski K."/>
            <person name="Xu Q."/>
            <person name="Tunggal B."/>
            <person name="Kummerfeld S."/>
            <person name="Madera M."/>
            <person name="Konfortov B.A."/>
            <person name="Rivero F."/>
            <person name="Bankier A.T."/>
            <person name="Lehmann R."/>
            <person name="Hamlin N."/>
            <person name="Davies R."/>
            <person name="Gaudet P."/>
            <person name="Fey P."/>
            <person name="Pilcher K."/>
            <person name="Chen G."/>
            <person name="Saunders D."/>
            <person name="Sodergren E."/>
            <person name="Davis P."/>
            <person name="Kerhornou A."/>
            <person name="Nie X."/>
            <person name="Hall N."/>
            <person name="Anjard C."/>
            <person name="Hemphill L."/>
            <person name="Bason N."/>
            <person name="Farbrother P."/>
            <person name="Desany B."/>
            <person name="Just E."/>
            <person name="Morio T."/>
            <person name="Rost R."/>
            <person name="Churcher C."/>
            <person name="Cooper J."/>
            <person name="Haydock S."/>
            <person name="van Driessche N."/>
            <person name="Cronin A."/>
            <person name="Goodhead I."/>
            <person name="Muzny D."/>
            <person name="Mourier T."/>
            <person name="Pain A."/>
            <person name="Lu M."/>
            <person name="Harper D."/>
            <person name="Lindsay R."/>
            <person name="Hauser H."/>
            <person name="James K."/>
            <person name="Quiles M."/>
            <person name="Madan Babu M."/>
            <person name="Saito T."/>
            <person name="Buchrieser C."/>
            <person name="Wardroper A."/>
            <person name="Felder M."/>
            <person name="Thangavelu M."/>
            <person name="Johnson D."/>
            <person name="Knights A."/>
            <person name="Loulseged H."/>
            <person name="Mungall K."/>
            <person name="Oliver K."/>
            <person name="Price C."/>
            <person name="Quail M.A."/>
            <person name="Urushihara H."/>
            <person name="Hernandez J."/>
            <person name="Rabbinowitsch E."/>
            <person name="Steffen D."/>
            <person name="Sanders M."/>
            <person name="Ma J."/>
            <person name="Kohara Y."/>
            <person name="Sharp S."/>
            <person name="Simmonds M."/>
            <person name="Spiegler S."/>
            <person name="Tivey A."/>
            <person name="Sugano S."/>
            <person name="White B."/>
            <person name="Walker D."/>
            <person name="Woodward J."/>
            <person name="Winckler T."/>
            <person name="Tanaka Y."/>
            <person name="Shaulsky G."/>
            <person name="Schleicher M."/>
            <person name="Weinstock G."/>
            <person name="Rosenthal A."/>
            <person name="Cox E.C."/>
            <person name="Chisholm R.L."/>
            <person name="Gibbs R."/>
            <person name="Loomis W.F."/>
            <person name="Platzer M."/>
            <person name="Kay R.R."/>
            <person name="Williams J."/>
            <person name="Dear P.H."/>
            <person name="Noegel A.A."/>
            <person name="Barrell B."/>
            <person name="Kuspa A."/>
        </authorList>
    </citation>
    <scope>NUCLEOTIDE SEQUENCE [LARGE SCALE GENOMIC DNA]</scope>
    <source>
        <strain evidence="1 2">AX4</strain>
    </source>
</reference>
<evidence type="ECO:0000313" key="2">
    <source>
        <dbReference type="Proteomes" id="UP000002195"/>
    </source>
</evidence>
<dbReference type="InParanoid" id="Q54KS6"/>
<dbReference type="RefSeq" id="XP_637354.1">
    <property type="nucleotide sequence ID" value="XM_632262.1"/>
</dbReference>
<accession>Q54KS6</accession>
<protein>
    <submittedName>
        <fullName evidence="1">Uncharacterized protein</fullName>
    </submittedName>
</protein>
<proteinExistence type="predicted"/>
<dbReference type="VEuPathDB" id="AmoebaDB:DDB_G0287143"/>
<dbReference type="HOGENOM" id="CLU_2946477_0_0_1"/>
<dbReference type="KEGG" id="ddi:DDB_G0287143"/>
<dbReference type="PaxDb" id="44689-DDB0187299"/>
<sequence>MVFGRGVKGMWLHEYTDFIKDNEFNERTELLTNLQYINGKVVRFCDVPKDNDEIGKEKNK</sequence>
<name>Q54KS6_DICDI</name>
<keyword evidence="2" id="KW-1185">Reference proteome</keyword>
<dbReference type="Proteomes" id="UP000002195">
    <property type="component" value="Unassembled WGS sequence"/>
</dbReference>